<dbReference type="EMBL" id="ML987195">
    <property type="protein sequence ID" value="KAF2249147.1"/>
    <property type="molecule type" value="Genomic_DNA"/>
</dbReference>
<evidence type="ECO:0000313" key="7">
    <source>
        <dbReference type="EMBL" id="KAF2249147.1"/>
    </source>
</evidence>
<dbReference type="Proteomes" id="UP000800094">
    <property type="component" value="Unassembled WGS sequence"/>
</dbReference>
<evidence type="ECO:0000256" key="6">
    <source>
        <dbReference type="SAM" id="Phobius"/>
    </source>
</evidence>
<evidence type="ECO:0000256" key="5">
    <source>
        <dbReference type="ARBA" id="ARBA00034313"/>
    </source>
</evidence>
<reference evidence="7" key="1">
    <citation type="journal article" date="2020" name="Stud. Mycol.">
        <title>101 Dothideomycetes genomes: a test case for predicting lifestyles and emergence of pathogens.</title>
        <authorList>
            <person name="Haridas S."/>
            <person name="Albert R."/>
            <person name="Binder M."/>
            <person name="Bloem J."/>
            <person name="Labutti K."/>
            <person name="Salamov A."/>
            <person name="Andreopoulos B."/>
            <person name="Baker S."/>
            <person name="Barry K."/>
            <person name="Bills G."/>
            <person name="Bluhm B."/>
            <person name="Cannon C."/>
            <person name="Castanera R."/>
            <person name="Culley D."/>
            <person name="Daum C."/>
            <person name="Ezra D."/>
            <person name="Gonzalez J."/>
            <person name="Henrissat B."/>
            <person name="Kuo A."/>
            <person name="Liang C."/>
            <person name="Lipzen A."/>
            <person name="Lutzoni F."/>
            <person name="Magnuson J."/>
            <person name="Mondo S."/>
            <person name="Nolan M."/>
            <person name="Ohm R."/>
            <person name="Pangilinan J."/>
            <person name="Park H.-J."/>
            <person name="Ramirez L."/>
            <person name="Alfaro M."/>
            <person name="Sun H."/>
            <person name="Tritt A."/>
            <person name="Yoshinaga Y."/>
            <person name="Zwiers L.-H."/>
            <person name="Turgeon B."/>
            <person name="Goodwin S."/>
            <person name="Spatafora J."/>
            <person name="Crous P."/>
            <person name="Grigoriev I."/>
        </authorList>
    </citation>
    <scope>NUCLEOTIDE SEQUENCE</scope>
    <source>
        <strain evidence="7">CBS 122368</strain>
    </source>
</reference>
<accession>A0A6A6IG33</accession>
<evidence type="ECO:0000256" key="4">
    <source>
        <dbReference type="ARBA" id="ARBA00023136"/>
    </source>
</evidence>
<dbReference type="InterPro" id="IPR013901">
    <property type="entry name" value="Anthrone_oxy"/>
</dbReference>
<dbReference type="PANTHER" id="PTHR35042:SF1">
    <property type="entry name" value="DUF1772-DOMAIN-CONTAINING PROTEIN"/>
    <property type="match status" value="1"/>
</dbReference>
<feature type="transmembrane region" description="Helical" evidence="6">
    <location>
        <begin position="12"/>
        <end position="31"/>
    </location>
</feature>
<gene>
    <name evidence="7" type="ORF">BU26DRAFT_484450</name>
</gene>
<keyword evidence="2 6" id="KW-0812">Transmembrane</keyword>
<dbReference type="RefSeq" id="XP_033684151.1">
    <property type="nucleotide sequence ID" value="XM_033825851.1"/>
</dbReference>
<sequence length="199" mass="20751">MATAGYLFNEKPPAGLLVAQAVGITASTYLFGGNMGISFISIPAVMLAPAPLAARQWRKVYDTGKSIGIPLSLISSAAVAYVAYHQDPSSLPFKLNIAAAILFPSIVPFTLAFLKPTNDKLFEKETSLAGTSLDDKAAEAGVTSGETTHALIDKWAMLNLARAAITGVGAIFAIWAALDKRETGGYNSVGLTSGANRMG</sequence>
<evidence type="ECO:0000256" key="1">
    <source>
        <dbReference type="ARBA" id="ARBA00004141"/>
    </source>
</evidence>
<dbReference type="GeneID" id="54579181"/>
<keyword evidence="4 6" id="KW-0472">Membrane</keyword>
<evidence type="ECO:0008006" key="9">
    <source>
        <dbReference type="Google" id="ProtNLM"/>
    </source>
</evidence>
<evidence type="ECO:0000313" key="8">
    <source>
        <dbReference type="Proteomes" id="UP000800094"/>
    </source>
</evidence>
<dbReference type="PANTHER" id="PTHR35042">
    <property type="entry name" value="ANTHRONE OXYGENASE ENCC"/>
    <property type="match status" value="1"/>
</dbReference>
<protein>
    <recommendedName>
        <fullName evidence="9">DUF1772-domain-containing protein</fullName>
    </recommendedName>
</protein>
<keyword evidence="8" id="KW-1185">Reference proteome</keyword>
<keyword evidence="3 6" id="KW-1133">Transmembrane helix</keyword>
<evidence type="ECO:0000256" key="3">
    <source>
        <dbReference type="ARBA" id="ARBA00022989"/>
    </source>
</evidence>
<dbReference type="AlphaFoldDB" id="A0A6A6IG33"/>
<dbReference type="Pfam" id="PF08592">
    <property type="entry name" value="Anthrone_oxy"/>
    <property type="match status" value="1"/>
</dbReference>
<comment type="subcellular location">
    <subcellularLocation>
        <location evidence="1">Membrane</location>
        <topology evidence="1">Multi-pass membrane protein</topology>
    </subcellularLocation>
</comment>
<evidence type="ECO:0000256" key="2">
    <source>
        <dbReference type="ARBA" id="ARBA00022692"/>
    </source>
</evidence>
<proteinExistence type="inferred from homology"/>
<dbReference type="GO" id="GO:0016020">
    <property type="term" value="C:membrane"/>
    <property type="evidence" value="ECO:0007669"/>
    <property type="project" value="UniProtKB-SubCell"/>
</dbReference>
<feature type="transmembrane region" description="Helical" evidence="6">
    <location>
        <begin position="66"/>
        <end position="84"/>
    </location>
</feature>
<name>A0A6A6IG33_9PLEO</name>
<comment type="similarity">
    <text evidence="5">Belongs to the anthrone oxygenase family.</text>
</comment>
<dbReference type="OrthoDB" id="5954308at2759"/>
<feature type="transmembrane region" description="Helical" evidence="6">
    <location>
        <begin position="160"/>
        <end position="178"/>
    </location>
</feature>
<feature type="transmembrane region" description="Helical" evidence="6">
    <location>
        <begin position="96"/>
        <end position="114"/>
    </location>
</feature>
<organism evidence="7 8">
    <name type="scientific">Trematosphaeria pertusa</name>
    <dbReference type="NCBI Taxonomy" id="390896"/>
    <lineage>
        <taxon>Eukaryota</taxon>
        <taxon>Fungi</taxon>
        <taxon>Dikarya</taxon>
        <taxon>Ascomycota</taxon>
        <taxon>Pezizomycotina</taxon>
        <taxon>Dothideomycetes</taxon>
        <taxon>Pleosporomycetidae</taxon>
        <taxon>Pleosporales</taxon>
        <taxon>Massarineae</taxon>
        <taxon>Trematosphaeriaceae</taxon>
        <taxon>Trematosphaeria</taxon>
    </lineage>
</organism>